<dbReference type="AlphaFoldDB" id="A0A2T2NJE0"/>
<name>A0A2T2NJE0_CORCC</name>
<evidence type="ECO:0000259" key="2">
    <source>
        <dbReference type="Pfam" id="PF11274"/>
    </source>
</evidence>
<dbReference type="OrthoDB" id="6423603at2759"/>
<evidence type="ECO:0000256" key="1">
    <source>
        <dbReference type="SAM" id="MobiDB-lite"/>
    </source>
</evidence>
<proteinExistence type="predicted"/>
<dbReference type="Proteomes" id="UP000240883">
    <property type="component" value="Unassembled WGS sequence"/>
</dbReference>
<evidence type="ECO:0000313" key="3">
    <source>
        <dbReference type="EMBL" id="PSN65554.1"/>
    </source>
</evidence>
<feature type="region of interest" description="Disordered" evidence="1">
    <location>
        <begin position="345"/>
        <end position="382"/>
    </location>
</feature>
<accession>A0A2T2NJE0</accession>
<feature type="compositionally biased region" description="Pro residues" evidence="1">
    <location>
        <begin position="368"/>
        <end position="382"/>
    </location>
</feature>
<protein>
    <recommendedName>
        <fullName evidence="2">DUF3074 domain-containing protein</fullName>
    </recommendedName>
</protein>
<dbReference type="STRING" id="1448308.A0A2T2NJE0"/>
<dbReference type="EMBL" id="KZ678137">
    <property type="protein sequence ID" value="PSN65554.1"/>
    <property type="molecule type" value="Genomic_DNA"/>
</dbReference>
<keyword evidence="4" id="KW-1185">Reference proteome</keyword>
<sequence length="382" mass="42902">MAKLVRLAPLGLNDVPTHHDLQQETAPALANFIKDVFDEAKNIETVPRYERKGTKKFRIAGSWYHIANKNKANTVEVTKVRSDHDSSYPWFGRTSKFNGADYNAGEPVTYRQLRYALFQDHSEHEMEYTPNIFDCNTVLEWPGEALDAAARELGYHGLNMQITNLYHEMPKFFDDRVFTVLLLSAETSSTDVDGPEVPMPARQQTREFVIVQIPVDLTTFPNKVKKRAHHSLVDTRFMQYISPVSPDATPQDGKQKMQQKMHGKDLVSGVYVSIENVYHKVRKNLANDDAGERVSTVDWQMATASNARGRIPLWIQNLAVPGKIAKDVPIVVKWLRNLNKVNELSRRMGDAPDSVEEDPHGGSGGGPLSPPAPAPPGPPLRE</sequence>
<feature type="domain" description="DUF3074" evidence="2">
    <location>
        <begin position="90"/>
        <end position="335"/>
    </location>
</feature>
<dbReference type="PANTHER" id="PTHR40370:SF1">
    <property type="entry name" value="DUF3074 DOMAIN-CONTAINING PROTEIN"/>
    <property type="match status" value="1"/>
</dbReference>
<evidence type="ECO:0000313" key="4">
    <source>
        <dbReference type="Proteomes" id="UP000240883"/>
    </source>
</evidence>
<dbReference type="PANTHER" id="PTHR40370">
    <property type="entry name" value="EXPRESSED PROTEIN"/>
    <property type="match status" value="1"/>
</dbReference>
<organism evidence="3 4">
    <name type="scientific">Corynespora cassiicola Philippines</name>
    <dbReference type="NCBI Taxonomy" id="1448308"/>
    <lineage>
        <taxon>Eukaryota</taxon>
        <taxon>Fungi</taxon>
        <taxon>Dikarya</taxon>
        <taxon>Ascomycota</taxon>
        <taxon>Pezizomycotina</taxon>
        <taxon>Dothideomycetes</taxon>
        <taxon>Pleosporomycetidae</taxon>
        <taxon>Pleosporales</taxon>
        <taxon>Corynesporascaceae</taxon>
        <taxon>Corynespora</taxon>
    </lineage>
</organism>
<reference evidence="3 4" key="1">
    <citation type="journal article" date="2018" name="Front. Microbiol.">
        <title>Genome-Wide Analysis of Corynespora cassiicola Leaf Fall Disease Putative Effectors.</title>
        <authorList>
            <person name="Lopez D."/>
            <person name="Ribeiro S."/>
            <person name="Label P."/>
            <person name="Fumanal B."/>
            <person name="Venisse J.S."/>
            <person name="Kohler A."/>
            <person name="de Oliveira R.R."/>
            <person name="Labutti K."/>
            <person name="Lipzen A."/>
            <person name="Lail K."/>
            <person name="Bauer D."/>
            <person name="Ohm R.A."/>
            <person name="Barry K.W."/>
            <person name="Spatafora J."/>
            <person name="Grigoriev I.V."/>
            <person name="Martin F.M."/>
            <person name="Pujade-Renaud V."/>
        </authorList>
    </citation>
    <scope>NUCLEOTIDE SEQUENCE [LARGE SCALE GENOMIC DNA]</scope>
    <source>
        <strain evidence="3 4">Philippines</strain>
    </source>
</reference>
<dbReference type="Pfam" id="PF11274">
    <property type="entry name" value="DUF3074"/>
    <property type="match status" value="1"/>
</dbReference>
<dbReference type="InterPro" id="IPR024500">
    <property type="entry name" value="DUF3074"/>
</dbReference>
<gene>
    <name evidence="3" type="ORF">BS50DRAFT_636316</name>
</gene>